<dbReference type="EMBL" id="BSXW01000739">
    <property type="protein sequence ID" value="GMF28848.1"/>
    <property type="molecule type" value="Genomic_DNA"/>
</dbReference>
<proteinExistence type="predicted"/>
<sequence length="144" mass="16676">MAKTHNHRMWETTRLITDDRMMHVHSFGKNSNEHETNCKLGQSKSYRYQAGSVAQTRQFGWKSDNPFLTSSVVEGSSTHRKLKDGEEQYAERGWNDFGHKTTNFDSAIKQYPGLSKTLKEPSFAKTLKNPRVDKSFQKDKYVVQ</sequence>
<dbReference type="AlphaFoldDB" id="A0A9W6UB87"/>
<reference evidence="1" key="1">
    <citation type="submission" date="2023-04" db="EMBL/GenBank/DDBJ databases">
        <title>Phytophthora lilii NBRC 32176.</title>
        <authorList>
            <person name="Ichikawa N."/>
            <person name="Sato H."/>
            <person name="Tonouchi N."/>
        </authorList>
    </citation>
    <scope>NUCLEOTIDE SEQUENCE</scope>
    <source>
        <strain evidence="1">NBRC 32176</strain>
    </source>
</reference>
<organism evidence="1 2">
    <name type="scientific">Phytophthora lilii</name>
    <dbReference type="NCBI Taxonomy" id="2077276"/>
    <lineage>
        <taxon>Eukaryota</taxon>
        <taxon>Sar</taxon>
        <taxon>Stramenopiles</taxon>
        <taxon>Oomycota</taxon>
        <taxon>Peronosporomycetes</taxon>
        <taxon>Peronosporales</taxon>
        <taxon>Peronosporaceae</taxon>
        <taxon>Phytophthora</taxon>
    </lineage>
</organism>
<keyword evidence="2" id="KW-1185">Reference proteome</keyword>
<gene>
    <name evidence="1" type="ORF">Plil01_001219000</name>
</gene>
<comment type="caution">
    <text evidence="1">The sequence shown here is derived from an EMBL/GenBank/DDBJ whole genome shotgun (WGS) entry which is preliminary data.</text>
</comment>
<accession>A0A9W6UB87</accession>
<evidence type="ECO:0000313" key="1">
    <source>
        <dbReference type="EMBL" id="GMF28848.1"/>
    </source>
</evidence>
<protein>
    <submittedName>
        <fullName evidence="1">Unnamed protein product</fullName>
    </submittedName>
</protein>
<evidence type="ECO:0000313" key="2">
    <source>
        <dbReference type="Proteomes" id="UP001165083"/>
    </source>
</evidence>
<name>A0A9W6UB87_9STRA</name>
<dbReference type="Proteomes" id="UP001165083">
    <property type="component" value="Unassembled WGS sequence"/>
</dbReference>